<dbReference type="Proteomes" id="UP000676386">
    <property type="component" value="Unassembled WGS sequence"/>
</dbReference>
<gene>
    <name evidence="5" type="ORF">KE626_22185</name>
</gene>
<proteinExistence type="predicted"/>
<dbReference type="InterPro" id="IPR014710">
    <property type="entry name" value="RmlC-like_jellyroll"/>
</dbReference>
<dbReference type="SMART" id="SM00342">
    <property type="entry name" value="HTH_ARAC"/>
    <property type="match status" value="1"/>
</dbReference>
<keyword evidence="3" id="KW-0804">Transcription</keyword>
<reference evidence="5 6" key="1">
    <citation type="submission" date="2021-04" db="EMBL/GenBank/DDBJ databases">
        <title>Chitinophaga sp. nov., isolated from the rhizosphere soil.</title>
        <authorList>
            <person name="He S."/>
        </authorList>
    </citation>
    <scope>NUCLEOTIDE SEQUENCE [LARGE SCALE GENOMIC DNA]</scope>
    <source>
        <strain evidence="5 6">2R12</strain>
    </source>
</reference>
<dbReference type="InterPro" id="IPR018060">
    <property type="entry name" value="HTH_AraC"/>
</dbReference>
<evidence type="ECO:0000313" key="6">
    <source>
        <dbReference type="Proteomes" id="UP000676386"/>
    </source>
</evidence>
<name>A0ABS5J4S0_9BACT</name>
<evidence type="ECO:0000256" key="3">
    <source>
        <dbReference type="ARBA" id="ARBA00023163"/>
    </source>
</evidence>
<dbReference type="Pfam" id="PF02311">
    <property type="entry name" value="AraC_binding"/>
    <property type="match status" value="1"/>
</dbReference>
<evidence type="ECO:0000256" key="2">
    <source>
        <dbReference type="ARBA" id="ARBA00023125"/>
    </source>
</evidence>
<dbReference type="PANTHER" id="PTHR43280:SF32">
    <property type="entry name" value="TRANSCRIPTIONAL REGULATORY PROTEIN"/>
    <property type="match status" value="1"/>
</dbReference>
<dbReference type="InterPro" id="IPR037923">
    <property type="entry name" value="HTH-like"/>
</dbReference>
<keyword evidence="1" id="KW-0805">Transcription regulation</keyword>
<dbReference type="SUPFAM" id="SSF51215">
    <property type="entry name" value="Regulatory protein AraC"/>
    <property type="match status" value="1"/>
</dbReference>
<dbReference type="InterPro" id="IPR020449">
    <property type="entry name" value="Tscrpt_reg_AraC-type_HTH"/>
</dbReference>
<dbReference type="Gene3D" id="2.60.120.10">
    <property type="entry name" value="Jelly Rolls"/>
    <property type="match status" value="1"/>
</dbReference>
<organism evidence="5 6">
    <name type="scientific">Chitinophaga hostae</name>
    <dbReference type="NCBI Taxonomy" id="2831022"/>
    <lineage>
        <taxon>Bacteria</taxon>
        <taxon>Pseudomonadati</taxon>
        <taxon>Bacteroidota</taxon>
        <taxon>Chitinophagia</taxon>
        <taxon>Chitinophagales</taxon>
        <taxon>Chitinophagaceae</taxon>
        <taxon>Chitinophaga</taxon>
    </lineage>
</organism>
<dbReference type="PRINTS" id="PR00032">
    <property type="entry name" value="HTHARAC"/>
</dbReference>
<comment type="caution">
    <text evidence="5">The sequence shown here is derived from an EMBL/GenBank/DDBJ whole genome shotgun (WGS) entry which is preliminary data.</text>
</comment>
<dbReference type="Pfam" id="PF12833">
    <property type="entry name" value="HTH_18"/>
    <property type="match status" value="1"/>
</dbReference>
<keyword evidence="6" id="KW-1185">Reference proteome</keyword>
<dbReference type="RefSeq" id="WP_211975192.1">
    <property type="nucleotide sequence ID" value="NZ_CBFHAM010000045.1"/>
</dbReference>
<dbReference type="EMBL" id="JAGTXB010000012">
    <property type="protein sequence ID" value="MBS0030051.1"/>
    <property type="molecule type" value="Genomic_DNA"/>
</dbReference>
<accession>A0ABS5J4S0</accession>
<dbReference type="Gene3D" id="1.10.10.60">
    <property type="entry name" value="Homeodomain-like"/>
    <property type="match status" value="1"/>
</dbReference>
<feature type="domain" description="HTH araC/xylS-type" evidence="4">
    <location>
        <begin position="207"/>
        <end position="305"/>
    </location>
</feature>
<evidence type="ECO:0000256" key="1">
    <source>
        <dbReference type="ARBA" id="ARBA00023015"/>
    </source>
</evidence>
<evidence type="ECO:0000313" key="5">
    <source>
        <dbReference type="EMBL" id="MBS0030051.1"/>
    </source>
</evidence>
<keyword evidence="2" id="KW-0238">DNA-binding</keyword>
<dbReference type="InterPro" id="IPR009057">
    <property type="entry name" value="Homeodomain-like_sf"/>
</dbReference>
<sequence>MEISNPAEFKHHYLTQNSACDTGVIPEEETTASFLEVTSLETLRSRHKHASFDTTKRNFYTIVFITSGSITETINDSTYTFKSGTLYFIGENQWHSIHQWSNDIKGYHCIFDADYFLLCLKNQVKLNEFPFFQPEAKPFIQLSGPARPQLQQLFEKMSVEYAARKSHNDDLLVRLYLNILFIEAERIHQQQHPKAAAIVPRREKLATGFRKLVAKHYVEYKQVTDYARMLYVNAHYLNDTVKELTGRPASKFIYDQLVLGAKAQLIQTDDPVSEVAATLNFTDQSYFCRFFKKHTGVTPRQFRQQHQHNS</sequence>
<dbReference type="SUPFAM" id="SSF46689">
    <property type="entry name" value="Homeodomain-like"/>
    <property type="match status" value="1"/>
</dbReference>
<dbReference type="PANTHER" id="PTHR43280">
    <property type="entry name" value="ARAC-FAMILY TRANSCRIPTIONAL REGULATOR"/>
    <property type="match status" value="1"/>
</dbReference>
<evidence type="ECO:0000259" key="4">
    <source>
        <dbReference type="PROSITE" id="PS01124"/>
    </source>
</evidence>
<dbReference type="PROSITE" id="PS01124">
    <property type="entry name" value="HTH_ARAC_FAMILY_2"/>
    <property type="match status" value="1"/>
</dbReference>
<dbReference type="InterPro" id="IPR003313">
    <property type="entry name" value="AraC-bd"/>
</dbReference>
<protein>
    <submittedName>
        <fullName evidence="5">AraC family transcriptional regulator</fullName>
    </submittedName>
</protein>